<gene>
    <name evidence="2" type="ORF">PXEA_LOCUS17729</name>
</gene>
<evidence type="ECO:0000313" key="2">
    <source>
        <dbReference type="EMBL" id="VEL24289.1"/>
    </source>
</evidence>
<comment type="caution">
    <text evidence="2">The sequence shown here is derived from an EMBL/GenBank/DDBJ whole genome shotgun (WGS) entry which is preliminary data.</text>
</comment>
<name>A0A3S5AHZ7_9PLAT</name>
<organism evidence="2 3">
    <name type="scientific">Protopolystoma xenopodis</name>
    <dbReference type="NCBI Taxonomy" id="117903"/>
    <lineage>
        <taxon>Eukaryota</taxon>
        <taxon>Metazoa</taxon>
        <taxon>Spiralia</taxon>
        <taxon>Lophotrochozoa</taxon>
        <taxon>Platyhelminthes</taxon>
        <taxon>Monogenea</taxon>
        <taxon>Polyopisthocotylea</taxon>
        <taxon>Polystomatidea</taxon>
        <taxon>Polystomatidae</taxon>
        <taxon>Protopolystoma</taxon>
    </lineage>
</organism>
<accession>A0A3S5AHZ7</accession>
<feature type="compositionally biased region" description="Polar residues" evidence="1">
    <location>
        <begin position="19"/>
        <end position="31"/>
    </location>
</feature>
<protein>
    <submittedName>
        <fullName evidence="2">Uncharacterized protein</fullName>
    </submittedName>
</protein>
<keyword evidence="3" id="KW-1185">Reference proteome</keyword>
<dbReference type="AlphaFoldDB" id="A0A3S5AHZ7"/>
<dbReference type="Proteomes" id="UP000784294">
    <property type="component" value="Unassembled WGS sequence"/>
</dbReference>
<proteinExistence type="predicted"/>
<reference evidence="2" key="1">
    <citation type="submission" date="2018-11" db="EMBL/GenBank/DDBJ databases">
        <authorList>
            <consortium name="Pathogen Informatics"/>
        </authorList>
    </citation>
    <scope>NUCLEOTIDE SEQUENCE</scope>
</reference>
<feature type="compositionally biased region" description="Basic and acidic residues" evidence="1">
    <location>
        <begin position="32"/>
        <end position="43"/>
    </location>
</feature>
<evidence type="ECO:0000256" key="1">
    <source>
        <dbReference type="SAM" id="MobiDB-lite"/>
    </source>
</evidence>
<sequence>MHPTGKTCWEEEEEEAKMETSNEATKNTTTDSGRDSEGARKSAECRTCAAVVKKKLHHGDEACALYAEFWLKKSSLDVPVEPGPCETGPTQPLGLWVEEHAHLHAHKHTQTDTRIQTIGGGAAANLTGVKRCLKSCPLAT</sequence>
<dbReference type="EMBL" id="CAAALY010066940">
    <property type="protein sequence ID" value="VEL24289.1"/>
    <property type="molecule type" value="Genomic_DNA"/>
</dbReference>
<feature type="region of interest" description="Disordered" evidence="1">
    <location>
        <begin position="1"/>
        <end position="43"/>
    </location>
</feature>
<evidence type="ECO:0000313" key="3">
    <source>
        <dbReference type="Proteomes" id="UP000784294"/>
    </source>
</evidence>